<dbReference type="Gene3D" id="3.30.310.80">
    <property type="entry name" value="Kinase associated domain 1, KA1"/>
    <property type="match status" value="1"/>
</dbReference>
<dbReference type="OrthoDB" id="539158at2759"/>
<evidence type="ECO:0000313" key="1">
    <source>
        <dbReference type="EMBL" id="VDK38878.1"/>
    </source>
</evidence>
<dbReference type="Proteomes" id="UP000271098">
    <property type="component" value="Unassembled WGS sequence"/>
</dbReference>
<dbReference type="AlphaFoldDB" id="A0A183D3J5"/>
<evidence type="ECO:0000313" key="2">
    <source>
        <dbReference type="Proteomes" id="UP000271098"/>
    </source>
</evidence>
<dbReference type="EMBL" id="UYRT01005518">
    <property type="protein sequence ID" value="VDK38878.1"/>
    <property type="molecule type" value="Genomic_DNA"/>
</dbReference>
<keyword evidence="2" id="KW-1185">Reference proteome</keyword>
<name>A0A183D3J5_9BILA</name>
<protein>
    <submittedName>
        <fullName evidence="3">PID domain-containing protein</fullName>
    </submittedName>
</protein>
<reference evidence="3" key="1">
    <citation type="submission" date="2016-06" db="UniProtKB">
        <authorList>
            <consortium name="WormBaseParasite"/>
        </authorList>
    </citation>
    <scope>IDENTIFICATION</scope>
</reference>
<gene>
    <name evidence="1" type="ORF">GPUH_LOCUS3286</name>
</gene>
<reference evidence="1 2" key="2">
    <citation type="submission" date="2018-11" db="EMBL/GenBank/DDBJ databases">
        <authorList>
            <consortium name="Pathogen Informatics"/>
        </authorList>
    </citation>
    <scope>NUCLEOTIDE SEQUENCE [LARGE SCALE GENOMIC DNA]</scope>
</reference>
<dbReference type="WBParaSite" id="GPUH_0000329101-mRNA-1">
    <property type="protein sequence ID" value="GPUH_0000329101-mRNA-1"/>
    <property type="gene ID" value="GPUH_0000329101"/>
</dbReference>
<proteinExistence type="predicted"/>
<evidence type="ECO:0000313" key="3">
    <source>
        <dbReference type="WBParaSite" id="GPUH_0000329101-mRNA-1"/>
    </source>
</evidence>
<organism evidence="3">
    <name type="scientific">Gongylonema pulchrum</name>
    <dbReference type="NCBI Taxonomy" id="637853"/>
    <lineage>
        <taxon>Eukaryota</taxon>
        <taxon>Metazoa</taxon>
        <taxon>Ecdysozoa</taxon>
        <taxon>Nematoda</taxon>
        <taxon>Chromadorea</taxon>
        <taxon>Rhabditida</taxon>
        <taxon>Spirurina</taxon>
        <taxon>Spiruromorpha</taxon>
        <taxon>Spiruroidea</taxon>
        <taxon>Gongylonematidae</taxon>
        <taxon>Gongylonema</taxon>
    </lineage>
</organism>
<sequence length="120" mass="13755">MLSQHPLALFARRMTRFCVTVGAAETMTLIKDRLDFKFTCVRRAPNMMSISGPGNQMVYVITIYEMMGNEGRKVMVDCRRSRGDGIEFKRAFLDLRKKLSDICCVMGNQWLEKQGLVPAR</sequence>
<accession>A0A183D3J5</accession>